<accession>A0A1M6HLA1</accession>
<keyword evidence="2" id="KW-0808">Transferase</keyword>
<name>A0A1M6HLA1_9FIRM</name>
<organism evidence="2 3">
    <name type="scientific">Thermoclostridium caenicola</name>
    <dbReference type="NCBI Taxonomy" id="659425"/>
    <lineage>
        <taxon>Bacteria</taxon>
        <taxon>Bacillati</taxon>
        <taxon>Bacillota</taxon>
        <taxon>Clostridia</taxon>
        <taxon>Eubacteriales</taxon>
        <taxon>Oscillospiraceae</taxon>
        <taxon>Thermoclostridium</taxon>
    </lineage>
</organism>
<dbReference type="Pfam" id="PF03417">
    <property type="entry name" value="AAT"/>
    <property type="match status" value="1"/>
</dbReference>
<sequence>MKGYQIQKVKGNGCEIGLHLGCQLKGRLRAIIDHFLKAVDRAYHLDFDRMKQEASAWLEKLPEEYLVEVESLAYGSGVKLERIAQWLYSERYIAGGCTGFIICLEDAAWVGRNYDHAGPGLWRSVTIIEKEARIPVVLFGQEGALFSLTGYNSRKLWVHCNRLPAWDMPDPDEKAIPSFVFVRMALESCSHIGEIEKLLQAFPRDSGMCLFVVDGKSNTYAVYECTCKGYVKRQGGKPYIAGANHYVATPVPAGFFNGDPSSVNRLNRMESLLAAMKIENPCRDLIRVLADPEVEQNLGDSGTVYANLACPAKGLYYFACNGFPAASRAAFEEVVLI</sequence>
<dbReference type="Gene3D" id="3.60.60.10">
    <property type="entry name" value="Penicillin V Acylase, Chain A"/>
    <property type="match status" value="1"/>
</dbReference>
<gene>
    <name evidence="2" type="ORF">SAMN05444373_103320</name>
</gene>
<dbReference type="InterPro" id="IPR005079">
    <property type="entry name" value="Peptidase_C45_hydrolase"/>
</dbReference>
<feature type="domain" description="Peptidase C45 hydrolase" evidence="1">
    <location>
        <begin position="106"/>
        <end position="293"/>
    </location>
</feature>
<evidence type="ECO:0000313" key="2">
    <source>
        <dbReference type="EMBL" id="SHJ22942.1"/>
    </source>
</evidence>
<evidence type="ECO:0000313" key="3">
    <source>
        <dbReference type="Proteomes" id="UP000324781"/>
    </source>
</evidence>
<dbReference type="AlphaFoldDB" id="A0A1M6HLA1"/>
<dbReference type="GO" id="GO:0016740">
    <property type="term" value="F:transferase activity"/>
    <property type="evidence" value="ECO:0007669"/>
    <property type="project" value="UniProtKB-KW"/>
</dbReference>
<keyword evidence="3" id="KW-1185">Reference proteome</keyword>
<dbReference type="InterPro" id="IPR047794">
    <property type="entry name" value="C45_proenzyme-like"/>
</dbReference>
<evidence type="ECO:0000259" key="1">
    <source>
        <dbReference type="Pfam" id="PF03417"/>
    </source>
</evidence>
<reference evidence="2 3" key="1">
    <citation type="submission" date="2016-11" db="EMBL/GenBank/DDBJ databases">
        <authorList>
            <person name="Varghese N."/>
            <person name="Submissions S."/>
        </authorList>
    </citation>
    <scope>NUCLEOTIDE SEQUENCE [LARGE SCALE GENOMIC DNA]</scope>
    <source>
        <strain evidence="2 3">DSM 19027</strain>
    </source>
</reference>
<proteinExistence type="predicted"/>
<dbReference type="Proteomes" id="UP000324781">
    <property type="component" value="Unassembled WGS sequence"/>
</dbReference>
<dbReference type="NCBIfam" id="NF040521">
    <property type="entry name" value="C45_proenzyme"/>
    <property type="match status" value="1"/>
</dbReference>
<protein>
    <submittedName>
        <fullName evidence="2">Acyl-coenzyme A:6-aminopenicillanic acid acyl-transferase</fullName>
    </submittedName>
</protein>
<dbReference type="EMBL" id="FQZP01000033">
    <property type="protein sequence ID" value="SHJ22942.1"/>
    <property type="molecule type" value="Genomic_DNA"/>
</dbReference>